<organism evidence="1 2">
    <name type="scientific">Roseivirga thermotolerans</name>
    <dbReference type="NCBI Taxonomy" id="1758176"/>
    <lineage>
        <taxon>Bacteria</taxon>
        <taxon>Pseudomonadati</taxon>
        <taxon>Bacteroidota</taxon>
        <taxon>Cytophagia</taxon>
        <taxon>Cytophagales</taxon>
        <taxon>Roseivirgaceae</taxon>
        <taxon>Roseivirga</taxon>
    </lineage>
</organism>
<gene>
    <name evidence="1" type="ORF">GCM10011340_07490</name>
</gene>
<protein>
    <submittedName>
        <fullName evidence="1">Uncharacterized protein</fullName>
    </submittedName>
</protein>
<sequence>MVLEHDNEYMVKNPICVCVHCSTLNLVGAYEDKKLEGVGKCYATDYKHMAHETIHS</sequence>
<keyword evidence="2" id="KW-1185">Reference proteome</keyword>
<evidence type="ECO:0000313" key="1">
    <source>
        <dbReference type="EMBL" id="GHE55271.1"/>
    </source>
</evidence>
<accession>A0ABQ3I548</accession>
<dbReference type="Proteomes" id="UP000658258">
    <property type="component" value="Unassembled WGS sequence"/>
</dbReference>
<evidence type="ECO:0000313" key="2">
    <source>
        <dbReference type="Proteomes" id="UP000658258"/>
    </source>
</evidence>
<dbReference type="EMBL" id="BNAG01000001">
    <property type="protein sequence ID" value="GHE55271.1"/>
    <property type="molecule type" value="Genomic_DNA"/>
</dbReference>
<comment type="caution">
    <text evidence="1">The sequence shown here is derived from an EMBL/GenBank/DDBJ whole genome shotgun (WGS) entry which is preliminary data.</text>
</comment>
<name>A0ABQ3I548_9BACT</name>
<reference evidence="2" key="1">
    <citation type="journal article" date="2019" name="Int. J. Syst. Evol. Microbiol.">
        <title>The Global Catalogue of Microorganisms (GCM) 10K type strain sequencing project: providing services to taxonomists for standard genome sequencing and annotation.</title>
        <authorList>
            <consortium name="The Broad Institute Genomics Platform"/>
            <consortium name="The Broad Institute Genome Sequencing Center for Infectious Disease"/>
            <person name="Wu L."/>
            <person name="Ma J."/>
        </authorList>
    </citation>
    <scope>NUCLEOTIDE SEQUENCE [LARGE SCALE GENOMIC DNA]</scope>
    <source>
        <strain evidence="2">CGMCC 1.15111</strain>
    </source>
</reference>
<proteinExistence type="predicted"/>